<organism evidence="1 2">
    <name type="scientific">Coemansia nantahalensis</name>
    <dbReference type="NCBI Taxonomy" id="2789366"/>
    <lineage>
        <taxon>Eukaryota</taxon>
        <taxon>Fungi</taxon>
        <taxon>Fungi incertae sedis</taxon>
        <taxon>Zoopagomycota</taxon>
        <taxon>Kickxellomycotina</taxon>
        <taxon>Kickxellomycetes</taxon>
        <taxon>Kickxellales</taxon>
        <taxon>Kickxellaceae</taxon>
        <taxon>Coemansia</taxon>
    </lineage>
</organism>
<accession>A0ACC1K5A6</accession>
<comment type="caution">
    <text evidence="1">The sequence shown here is derived from an EMBL/GenBank/DDBJ whole genome shotgun (WGS) entry which is preliminary data.</text>
</comment>
<name>A0ACC1K5A6_9FUNG</name>
<keyword evidence="2" id="KW-1185">Reference proteome</keyword>
<sequence length="442" mass="47827">MAGLTHFDVFWFVPNIIGYSRVALTALAVYCMYTEQPCIAFFAYAASELLDAADGYYARKLGQCSKFGEVLDMVTDRCTTTVLLTFLAQLYQSTAVALAFCFLISLDISSHYMQMYSQLITGKTNHKQMDEGAHWVLKAYYTDRRVLFAFCFGNEAFFLLLYLNKYLPAYGLYLSLPLTLLTFPISLIKNVINFIQLYESACDLARGDAADLNKAKSLFGAARTVYDGAPPPGQSGCEVPFGTVYTTINSTTFLLGLHSHTLVSGGPDLCRHGAQCSYYPYALQHVGLIASTLGASANFGQAALSSRDTEDRDVDNSNVAANASIATLSGDLFRGKDAPAHSSQATSSDKGAGSSSASDGAGSGGADDHSQRNAVIIAVCAMVGSLLLIGTAALLAMRHLRRKRLVPDPVAETRAQEILRVDRARASTLDYDLPPLYDGPRR</sequence>
<keyword evidence="1" id="KW-0808">Transferase</keyword>
<dbReference type="EC" id="2.7.8.11" evidence="1"/>
<gene>
    <name evidence="1" type="primary">pis1</name>
    <name evidence="1" type="ORF">IWQ57_001083</name>
</gene>
<protein>
    <submittedName>
        <fullName evidence="1">Phosphatidylinositol synthase 1 (CDP-alcohol phosphatidyltransferase1)</fullName>
        <ecNumber evidence="1">2.7.8.11</ecNumber>
    </submittedName>
</protein>
<evidence type="ECO:0000313" key="1">
    <source>
        <dbReference type="EMBL" id="KAJ2773887.1"/>
    </source>
</evidence>
<reference evidence="1" key="1">
    <citation type="submission" date="2022-07" db="EMBL/GenBank/DDBJ databases">
        <title>Phylogenomic reconstructions and comparative analyses of Kickxellomycotina fungi.</title>
        <authorList>
            <person name="Reynolds N.K."/>
            <person name="Stajich J.E."/>
            <person name="Barry K."/>
            <person name="Grigoriev I.V."/>
            <person name="Crous P."/>
            <person name="Smith M.E."/>
        </authorList>
    </citation>
    <scope>NUCLEOTIDE SEQUENCE</scope>
    <source>
        <strain evidence="1">CBS 109366</strain>
    </source>
</reference>
<proteinExistence type="predicted"/>
<dbReference type="Proteomes" id="UP001140234">
    <property type="component" value="Unassembled WGS sequence"/>
</dbReference>
<evidence type="ECO:0000313" key="2">
    <source>
        <dbReference type="Proteomes" id="UP001140234"/>
    </source>
</evidence>
<dbReference type="EMBL" id="JANBUJ010000164">
    <property type="protein sequence ID" value="KAJ2773887.1"/>
    <property type="molecule type" value="Genomic_DNA"/>
</dbReference>